<sequence length="820" mass="91948">MSSKSKNVRTESDIEKYRNESNWKKAVEVAKSIEHKSSDLASLVLLVYGESQLEEFLQENVPDEKSHNKAKVQLRAAEDQLHRASQAGGKITIQAQLLLAKLLYTYGSYQEALDLLNRVDLHNIALTSAHTRLFHIVAESYAVKGFCLEKIAAPSSSKFKAAEHEQSILSCYEKAGDLAILYMQELEKGVTPNLSTSSLSMTDIGLGPLVDQAIQQAPLAHMKNGEIDRGVNRFREILRAVECRCTQHVRLILARHLAEVLIRGVCETTYKPIDLMSRSTQAKGPKPHVYSGERFVPADVSEEALLLLLIAEAIATREAVLDRSEEVKVTRSLAFANTCSIYDLLTIMLVRRAQFQLLCESFDRALRFSYEEFHIWHQLANSLICAGKYARALLVLKECHKLKPRNPVVPLQAAKLCYEYLHMYEKGIEWSKKAINIGNDHPLLPRAHLALGIGLSMHAMEVRVQAERRSLYAEALSSFKQAHQLDPKDHLATFHVGLQLAILRQIPEAMHHVQMALMYQSDHIHSLHLLVLLLTAQKQNEEALMLIHAALEEYPENLSLLLTKSKLEEVLLGPEEALTSCRRMMKLWKDIHEIEDDVDSDGRSRAVDRNTFDKRSLAQLTMNEFSDRGSGSIRAESVAASRMERALSEVASSLNSSYMPRAGSQQSWLLQAQIWLQLAELYLVLNKVSEAQACVVETSSMFPLSHQVYFMKGRVLEHKKMYLEARICYENAIAINPGHTKSLHHLGVVLHNLGDDKLAEKILRDAINADPTSHASWYALGTVLHSLGQSSASSDCQLTAAGLEASSPIVPFTVLPRLMQ</sequence>
<dbReference type="AlphaFoldDB" id="A0AAN9GDU2"/>
<dbReference type="Pfam" id="PF19440">
    <property type="entry name" value="TTC7_N"/>
    <property type="match status" value="1"/>
</dbReference>
<feature type="domain" description="Tetratricopeptide repeat protein 7 N-terminal" evidence="4">
    <location>
        <begin position="3"/>
        <end position="361"/>
    </location>
</feature>
<comment type="similarity">
    <text evidence="2">Belongs to the YPP1 family.</text>
</comment>
<dbReference type="InterPro" id="IPR011990">
    <property type="entry name" value="TPR-like_helical_dom_sf"/>
</dbReference>
<dbReference type="GO" id="GO:0005886">
    <property type="term" value="C:plasma membrane"/>
    <property type="evidence" value="ECO:0007669"/>
    <property type="project" value="TreeGrafter"/>
</dbReference>
<gene>
    <name evidence="5" type="ORF">V1264_019276</name>
</gene>
<dbReference type="InterPro" id="IPR045819">
    <property type="entry name" value="TTC7_N"/>
</dbReference>
<dbReference type="InterPro" id="IPR019734">
    <property type="entry name" value="TPR_rpt"/>
</dbReference>
<proteinExistence type="inferred from homology"/>
<dbReference type="PANTHER" id="PTHR23083:SF464">
    <property type="entry name" value="TETRATRICOPEPTIDE REPEAT DOMAIN 7, ISOFORM A"/>
    <property type="match status" value="1"/>
</dbReference>
<evidence type="ECO:0000256" key="2">
    <source>
        <dbReference type="ARBA" id="ARBA00038251"/>
    </source>
</evidence>
<keyword evidence="3" id="KW-0802">TPR repeat</keyword>
<evidence type="ECO:0000259" key="4">
    <source>
        <dbReference type="Pfam" id="PF19440"/>
    </source>
</evidence>
<dbReference type="EMBL" id="JBAMIC010000008">
    <property type="protein sequence ID" value="KAK7104581.1"/>
    <property type="molecule type" value="Genomic_DNA"/>
</dbReference>
<dbReference type="GO" id="GO:0046854">
    <property type="term" value="P:phosphatidylinositol phosphate biosynthetic process"/>
    <property type="evidence" value="ECO:0007669"/>
    <property type="project" value="TreeGrafter"/>
</dbReference>
<dbReference type="SMART" id="SM00028">
    <property type="entry name" value="TPR"/>
    <property type="match status" value="6"/>
</dbReference>
<dbReference type="PROSITE" id="PS50005">
    <property type="entry name" value="TPR"/>
    <property type="match status" value="1"/>
</dbReference>
<dbReference type="SUPFAM" id="SSF48452">
    <property type="entry name" value="TPR-like"/>
    <property type="match status" value="1"/>
</dbReference>
<name>A0AAN9GDU2_9CAEN</name>
<keyword evidence="6" id="KW-1185">Reference proteome</keyword>
<protein>
    <recommendedName>
        <fullName evidence="4">Tetratricopeptide repeat protein 7 N-terminal domain-containing protein</fullName>
    </recommendedName>
</protein>
<dbReference type="Gene3D" id="1.25.40.10">
    <property type="entry name" value="Tetratricopeptide repeat domain"/>
    <property type="match status" value="3"/>
</dbReference>
<feature type="repeat" description="TPR" evidence="3">
    <location>
        <begin position="740"/>
        <end position="773"/>
    </location>
</feature>
<evidence type="ECO:0000313" key="5">
    <source>
        <dbReference type="EMBL" id="KAK7104581.1"/>
    </source>
</evidence>
<evidence type="ECO:0000256" key="1">
    <source>
        <dbReference type="ARBA" id="ARBA00002550"/>
    </source>
</evidence>
<dbReference type="PANTHER" id="PTHR23083">
    <property type="entry name" value="TETRATRICOPEPTIDE REPEAT PROTEIN, TPR"/>
    <property type="match status" value="1"/>
</dbReference>
<evidence type="ECO:0000313" key="6">
    <source>
        <dbReference type="Proteomes" id="UP001374579"/>
    </source>
</evidence>
<dbReference type="Pfam" id="PF13181">
    <property type="entry name" value="TPR_8"/>
    <property type="match status" value="2"/>
</dbReference>
<comment type="caution">
    <text evidence="5">The sequence shown here is derived from an EMBL/GenBank/DDBJ whole genome shotgun (WGS) entry which is preliminary data.</text>
</comment>
<evidence type="ECO:0000256" key="3">
    <source>
        <dbReference type="PROSITE-ProRule" id="PRU00339"/>
    </source>
</evidence>
<comment type="function">
    <text evidence="1">Involved in endocytosis.</text>
</comment>
<dbReference type="Proteomes" id="UP001374579">
    <property type="component" value="Unassembled WGS sequence"/>
</dbReference>
<dbReference type="GO" id="GO:0072659">
    <property type="term" value="P:protein localization to plasma membrane"/>
    <property type="evidence" value="ECO:0007669"/>
    <property type="project" value="TreeGrafter"/>
</dbReference>
<accession>A0AAN9GDU2</accession>
<dbReference type="InterPro" id="IPR051722">
    <property type="entry name" value="Endocytosis_PI4K-reg_protein"/>
</dbReference>
<organism evidence="5 6">
    <name type="scientific">Littorina saxatilis</name>
    <dbReference type="NCBI Taxonomy" id="31220"/>
    <lineage>
        <taxon>Eukaryota</taxon>
        <taxon>Metazoa</taxon>
        <taxon>Spiralia</taxon>
        <taxon>Lophotrochozoa</taxon>
        <taxon>Mollusca</taxon>
        <taxon>Gastropoda</taxon>
        <taxon>Caenogastropoda</taxon>
        <taxon>Littorinimorpha</taxon>
        <taxon>Littorinoidea</taxon>
        <taxon>Littorinidae</taxon>
        <taxon>Littorina</taxon>
    </lineage>
</organism>
<reference evidence="5 6" key="1">
    <citation type="submission" date="2024-02" db="EMBL/GenBank/DDBJ databases">
        <title>Chromosome-scale genome assembly of the rough periwinkle Littorina saxatilis.</title>
        <authorList>
            <person name="De Jode A."/>
            <person name="Faria R."/>
            <person name="Formenti G."/>
            <person name="Sims Y."/>
            <person name="Smith T.P."/>
            <person name="Tracey A."/>
            <person name="Wood J.M.D."/>
            <person name="Zagrodzka Z.B."/>
            <person name="Johannesson K."/>
            <person name="Butlin R.K."/>
            <person name="Leder E.H."/>
        </authorList>
    </citation>
    <scope>NUCLEOTIDE SEQUENCE [LARGE SCALE GENOMIC DNA]</scope>
    <source>
        <strain evidence="5">Snail1</strain>
        <tissue evidence="5">Muscle</tissue>
    </source>
</reference>